<dbReference type="PANTHER" id="PTHR12599:SF0">
    <property type="entry name" value="PTERIN-4-ALPHA-CARBINOLAMINE DEHYDRATASE"/>
    <property type="match status" value="1"/>
</dbReference>
<evidence type="ECO:0000313" key="6">
    <source>
        <dbReference type="Proteomes" id="UP000537126"/>
    </source>
</evidence>
<accession>A0A846MRW3</accession>
<reference evidence="5 6" key="1">
    <citation type="submission" date="2020-03" db="EMBL/GenBank/DDBJ databases">
        <title>Genomic Encyclopedia of Type Strains, Phase IV (KMG-IV): sequencing the most valuable type-strain genomes for metagenomic binning, comparative biology and taxonomic classification.</title>
        <authorList>
            <person name="Goeker M."/>
        </authorList>
    </citation>
    <scope>NUCLEOTIDE SEQUENCE [LARGE SCALE GENOMIC DNA]</scope>
    <source>
        <strain evidence="5 6">DSM 5718</strain>
    </source>
</reference>
<dbReference type="PANTHER" id="PTHR12599">
    <property type="entry name" value="PTERIN-4-ALPHA-CARBINOLAMINE DEHYDRATASE"/>
    <property type="match status" value="1"/>
</dbReference>
<evidence type="ECO:0000256" key="2">
    <source>
        <dbReference type="ARBA" id="ARBA00006472"/>
    </source>
</evidence>
<evidence type="ECO:0000313" key="5">
    <source>
        <dbReference type="EMBL" id="NIK74171.1"/>
    </source>
</evidence>
<dbReference type="Pfam" id="PF01329">
    <property type="entry name" value="Pterin_4a"/>
    <property type="match status" value="1"/>
</dbReference>
<comment type="caution">
    <text evidence="5">The sequence shown here is derived from an EMBL/GenBank/DDBJ whole genome shotgun (WGS) entry which is preliminary data.</text>
</comment>
<dbReference type="InterPro" id="IPR001533">
    <property type="entry name" value="Pterin_deHydtase"/>
</dbReference>
<dbReference type="SUPFAM" id="SSF55248">
    <property type="entry name" value="PCD-like"/>
    <property type="match status" value="1"/>
</dbReference>
<evidence type="ECO:0000256" key="1">
    <source>
        <dbReference type="ARBA" id="ARBA00001554"/>
    </source>
</evidence>
<dbReference type="AlphaFoldDB" id="A0A846MRW3"/>
<sequence>MQWKEDKNTLVAQVEFADFKQAFAFMVQVALLAEQLNHHPDWRNVYNRVEIKLSTHDAGGVVTEKDRQMAEAISRLYAQWDKK</sequence>
<evidence type="ECO:0000256" key="3">
    <source>
        <dbReference type="ARBA" id="ARBA00013252"/>
    </source>
</evidence>
<keyword evidence="6" id="KW-1185">Reference proteome</keyword>
<gene>
    <name evidence="5" type="ORF">FHS56_001684</name>
</gene>
<name>A0A846MRW3_9BACT</name>
<protein>
    <recommendedName>
        <fullName evidence="3">4a-hydroxytetrahydrobiopterin dehydratase</fullName>
        <ecNumber evidence="3">4.2.1.96</ecNumber>
    </recommendedName>
</protein>
<dbReference type="GO" id="GO:0008124">
    <property type="term" value="F:4-alpha-hydroxytetrahydrobiopterin dehydratase activity"/>
    <property type="evidence" value="ECO:0007669"/>
    <property type="project" value="UniProtKB-EC"/>
</dbReference>
<dbReference type="Gene3D" id="3.30.1360.20">
    <property type="entry name" value="Transcriptional coactivator/pterin dehydratase"/>
    <property type="match status" value="1"/>
</dbReference>
<proteinExistence type="inferred from homology"/>
<dbReference type="EC" id="4.2.1.96" evidence="3"/>
<evidence type="ECO:0000256" key="4">
    <source>
        <dbReference type="ARBA" id="ARBA00023239"/>
    </source>
</evidence>
<dbReference type="GO" id="GO:0006729">
    <property type="term" value="P:tetrahydrobiopterin biosynthetic process"/>
    <property type="evidence" value="ECO:0007669"/>
    <property type="project" value="InterPro"/>
</dbReference>
<dbReference type="InterPro" id="IPR036428">
    <property type="entry name" value="PCD_sf"/>
</dbReference>
<organism evidence="5 6">
    <name type="scientific">Thermonema lapsum</name>
    <dbReference type="NCBI Taxonomy" id="28195"/>
    <lineage>
        <taxon>Bacteria</taxon>
        <taxon>Pseudomonadati</taxon>
        <taxon>Bacteroidota</taxon>
        <taxon>Cytophagia</taxon>
        <taxon>Cytophagales</taxon>
        <taxon>Thermonemataceae</taxon>
        <taxon>Thermonema</taxon>
    </lineage>
</organism>
<dbReference type="EMBL" id="JAASRN010000002">
    <property type="protein sequence ID" value="NIK74171.1"/>
    <property type="molecule type" value="Genomic_DNA"/>
</dbReference>
<keyword evidence="4 5" id="KW-0456">Lyase</keyword>
<dbReference type="RefSeq" id="WP_166919580.1">
    <property type="nucleotide sequence ID" value="NZ_JAASRN010000002.1"/>
</dbReference>
<comment type="catalytic activity">
    <reaction evidence="1">
        <text>(4aS,6R)-4a-hydroxy-L-erythro-5,6,7,8-tetrahydrobiopterin = (6R)-L-erythro-6,7-dihydrobiopterin + H2O</text>
        <dbReference type="Rhea" id="RHEA:11920"/>
        <dbReference type="ChEBI" id="CHEBI:15377"/>
        <dbReference type="ChEBI" id="CHEBI:15642"/>
        <dbReference type="ChEBI" id="CHEBI:43120"/>
        <dbReference type="EC" id="4.2.1.96"/>
    </reaction>
</comment>
<dbReference type="Proteomes" id="UP000537126">
    <property type="component" value="Unassembled WGS sequence"/>
</dbReference>
<comment type="similarity">
    <text evidence="2">Belongs to the pterin-4-alpha-carbinolamine dehydratase family.</text>
</comment>